<evidence type="ECO:0000256" key="3">
    <source>
        <dbReference type="SAM" id="SignalP"/>
    </source>
</evidence>
<evidence type="ECO:0000256" key="2">
    <source>
        <dbReference type="SAM" id="MobiDB-lite"/>
    </source>
</evidence>
<protein>
    <submittedName>
        <fullName evidence="4">Uncharacterized protein</fullName>
    </submittedName>
</protein>
<evidence type="ECO:0000313" key="4">
    <source>
        <dbReference type="EMBL" id="CAK9047136.1"/>
    </source>
</evidence>
<organism evidence="4 5">
    <name type="scientific">Durusdinium trenchii</name>
    <dbReference type="NCBI Taxonomy" id="1381693"/>
    <lineage>
        <taxon>Eukaryota</taxon>
        <taxon>Sar</taxon>
        <taxon>Alveolata</taxon>
        <taxon>Dinophyceae</taxon>
        <taxon>Suessiales</taxon>
        <taxon>Symbiodiniaceae</taxon>
        <taxon>Durusdinium</taxon>
    </lineage>
</organism>
<feature type="compositionally biased region" description="Basic and acidic residues" evidence="2">
    <location>
        <begin position="259"/>
        <end position="291"/>
    </location>
</feature>
<sequence length="667" mass="74177">MTRRMQLLLWALLALPVAARELARSMQKVVAALENMEAKSNEEMQEEKIEFAKFDEFCKHTLNDKELGIKKTTELLETIEAEISKLDTEVARLTGEIADHEAAVVNAQNQQANATELRKAEAEDFASRRTSLKESLEAIDKAIDHLKPKKSGFVQLDQKAFELAPDELAEISKALSLARALDKPTPPEPDAYNFQSGRVIETLEGLRDQFVKQSAKADASEAKKKHSHEMLLSNLENEINLQEKAKEQKSKFKSSAVSRKAEAEAQKSDLSKDLEGDQKSQSDLSAECKVKGSDFQERQRLRRGEIAAIGKALEILSPKPWSSSLLQSGRNGRRTVQWTVQRLQANGAVSLASLRSVAVAPPVAEVMQFLEQRASELHSAALQSLLVSLQEPSAVEQIAQVVKTKIEKLQTDDLVDPKQKLWCDQELAENGKARESKSDTLQSLKAEIERLESSLVSLAEENEALAADVTKLDTNIKEASEFRRSEKAENLKSLTEASESKEALNAAIEVLEEFYSNLSLLQVASLNSKSAKPEFEAGSYSDGGRSSVIKLLQELETDFTQEVSNLQATEQAAADEFKQFLSDATSDKARKSSTQQHNTMSIASQKRLLEQRKKDLESTDQQLSAASLYHEELNSKCLASDTKFADARKHRDEEIESLQHAYHILNA</sequence>
<feature type="region of interest" description="Disordered" evidence="2">
    <location>
        <begin position="246"/>
        <end position="291"/>
    </location>
</feature>
<keyword evidence="5" id="KW-1185">Reference proteome</keyword>
<keyword evidence="1" id="KW-0175">Coiled coil</keyword>
<comment type="caution">
    <text evidence="4">The sequence shown here is derived from an EMBL/GenBank/DDBJ whole genome shotgun (WGS) entry which is preliminary data.</text>
</comment>
<feature type="chain" id="PRO_5047121566" evidence="3">
    <location>
        <begin position="20"/>
        <end position="667"/>
    </location>
</feature>
<feature type="region of interest" description="Disordered" evidence="2">
    <location>
        <begin position="584"/>
        <end position="604"/>
    </location>
</feature>
<keyword evidence="3" id="KW-0732">Signal</keyword>
<feature type="coiled-coil region" evidence="1">
    <location>
        <begin position="19"/>
        <end position="117"/>
    </location>
</feature>
<dbReference type="EMBL" id="CAXAMN010016002">
    <property type="protein sequence ID" value="CAK9047136.1"/>
    <property type="molecule type" value="Genomic_DNA"/>
</dbReference>
<evidence type="ECO:0000256" key="1">
    <source>
        <dbReference type="SAM" id="Coils"/>
    </source>
</evidence>
<gene>
    <name evidence="4" type="ORF">CCMP2556_LOCUS24415</name>
</gene>
<name>A0ABP0M7V0_9DINO</name>
<accession>A0ABP0M7V0</accession>
<feature type="signal peptide" evidence="3">
    <location>
        <begin position="1"/>
        <end position="19"/>
    </location>
</feature>
<feature type="coiled-coil region" evidence="1">
    <location>
        <begin position="434"/>
        <end position="468"/>
    </location>
</feature>
<reference evidence="4 5" key="1">
    <citation type="submission" date="2024-02" db="EMBL/GenBank/DDBJ databases">
        <authorList>
            <person name="Chen Y."/>
            <person name="Shah S."/>
            <person name="Dougan E. K."/>
            <person name="Thang M."/>
            <person name="Chan C."/>
        </authorList>
    </citation>
    <scope>NUCLEOTIDE SEQUENCE [LARGE SCALE GENOMIC DNA]</scope>
</reference>
<evidence type="ECO:0000313" key="5">
    <source>
        <dbReference type="Proteomes" id="UP001642484"/>
    </source>
</evidence>
<feature type="compositionally biased region" description="Polar residues" evidence="2">
    <location>
        <begin position="592"/>
        <end position="604"/>
    </location>
</feature>
<dbReference type="Proteomes" id="UP001642484">
    <property type="component" value="Unassembled WGS sequence"/>
</dbReference>
<proteinExistence type="predicted"/>